<dbReference type="Gene3D" id="3.40.50.850">
    <property type="entry name" value="Isochorismatase-like"/>
    <property type="match status" value="1"/>
</dbReference>
<keyword evidence="4" id="KW-1185">Reference proteome</keyword>
<dbReference type="InterPro" id="IPR036380">
    <property type="entry name" value="Isochorismatase-like_sf"/>
</dbReference>
<feature type="domain" description="Isochorismatase-like" evidence="2">
    <location>
        <begin position="6"/>
        <end position="181"/>
    </location>
</feature>
<proteinExistence type="predicted"/>
<organism evidence="3 4">
    <name type="scientific">Nocardiopsis tropica</name>
    <dbReference type="NCBI Taxonomy" id="109330"/>
    <lineage>
        <taxon>Bacteria</taxon>
        <taxon>Bacillati</taxon>
        <taxon>Actinomycetota</taxon>
        <taxon>Actinomycetes</taxon>
        <taxon>Streptosporangiales</taxon>
        <taxon>Nocardiopsidaceae</taxon>
        <taxon>Nocardiopsis</taxon>
    </lineage>
</organism>
<dbReference type="SUPFAM" id="SSF52499">
    <property type="entry name" value="Isochorismatase-like hydrolases"/>
    <property type="match status" value="1"/>
</dbReference>
<evidence type="ECO:0000256" key="1">
    <source>
        <dbReference type="ARBA" id="ARBA00022801"/>
    </source>
</evidence>
<dbReference type="InterPro" id="IPR000868">
    <property type="entry name" value="Isochorismatase-like_dom"/>
</dbReference>
<protein>
    <submittedName>
        <fullName evidence="3">Isochorismatase family protein</fullName>
    </submittedName>
</protein>
<name>A0ABV2A0R1_9ACTN</name>
<evidence type="ECO:0000313" key="4">
    <source>
        <dbReference type="Proteomes" id="UP001432401"/>
    </source>
</evidence>
<dbReference type="Pfam" id="PF00857">
    <property type="entry name" value="Isochorismatase"/>
    <property type="match status" value="1"/>
</dbReference>
<accession>A0ABV2A0R1</accession>
<evidence type="ECO:0000313" key="3">
    <source>
        <dbReference type="EMBL" id="MES0836888.1"/>
    </source>
</evidence>
<evidence type="ECO:0000259" key="2">
    <source>
        <dbReference type="Pfam" id="PF00857"/>
    </source>
</evidence>
<keyword evidence="1" id="KW-0378">Hydrolase</keyword>
<reference evidence="3 4" key="1">
    <citation type="submission" date="2024-06" db="EMBL/GenBank/DDBJ databases">
        <authorList>
            <person name="Bataeva Y.V."/>
            <person name="Grigorian L.N."/>
            <person name="Solomentsev V.I."/>
        </authorList>
    </citation>
    <scope>NUCLEOTIDE SEQUENCE [LARGE SCALE GENOMIC DNA]</scope>
    <source>
        <strain evidence="4">SCPM-O-B-12605 (RCAM04882)</strain>
    </source>
</reference>
<comment type="caution">
    <text evidence="3">The sequence shown here is derived from an EMBL/GenBank/DDBJ whole genome shotgun (WGS) entry which is preliminary data.</text>
</comment>
<dbReference type="EMBL" id="JBEQNB010000014">
    <property type="protein sequence ID" value="MES0836888.1"/>
    <property type="molecule type" value="Genomic_DNA"/>
</dbReference>
<dbReference type="PANTHER" id="PTHR43540">
    <property type="entry name" value="PEROXYUREIDOACRYLATE/UREIDOACRYLATE AMIDOHYDROLASE-RELATED"/>
    <property type="match status" value="1"/>
</dbReference>
<dbReference type="Proteomes" id="UP001432401">
    <property type="component" value="Unassembled WGS sequence"/>
</dbReference>
<dbReference type="PANTHER" id="PTHR43540:SF6">
    <property type="entry name" value="ISOCHORISMATASE-LIKE DOMAIN-CONTAINING PROTEIN"/>
    <property type="match status" value="1"/>
</dbReference>
<dbReference type="InterPro" id="IPR050272">
    <property type="entry name" value="Isochorismatase-like_hydrls"/>
</dbReference>
<sequence length="207" mass="21965">MAQSRALVVVDVQQEYFTGLLPIQYPPREESVLKVANAIDAAAGAGIPVVVVQHSAGDRSPVFNPTLPTYELHPAVEERRSDAWKPLVKQHGSVFAGTDLEDWLRDRGIDTVTLVGYMTNNCILASSVEAEARGLRAEVLSDATGAVDIANAAGSVRAKTVHETLMAMLNSNFAAVATTDEWVRAVASGAGLPKSNLVESAAAGRDR</sequence>
<gene>
    <name evidence="3" type="ORF">ABUK86_24140</name>
</gene>
<dbReference type="RefSeq" id="WP_352985773.1">
    <property type="nucleotide sequence ID" value="NZ_JBEQNA010000013.1"/>
</dbReference>